<organism evidence="9 10">
    <name type="scientific">Neptuniibacter pectenicola</name>
    <dbReference type="NCBI Taxonomy" id="1806669"/>
    <lineage>
        <taxon>Bacteria</taxon>
        <taxon>Pseudomonadati</taxon>
        <taxon>Pseudomonadota</taxon>
        <taxon>Gammaproteobacteria</taxon>
        <taxon>Oceanospirillales</taxon>
        <taxon>Oceanospirillaceae</taxon>
        <taxon>Neptuniibacter</taxon>
    </lineage>
</organism>
<dbReference type="SUPFAM" id="SSF57802">
    <property type="entry name" value="Rubredoxin-like"/>
    <property type="match status" value="1"/>
</dbReference>
<dbReference type="InterPro" id="IPR024934">
    <property type="entry name" value="Rubredoxin-like_dom"/>
</dbReference>
<dbReference type="Gene3D" id="2.20.28.10">
    <property type="match status" value="1"/>
</dbReference>
<dbReference type="InterPro" id="IPR050526">
    <property type="entry name" value="Rubredoxin_ET"/>
</dbReference>
<dbReference type="PANTHER" id="PTHR47627:SF1">
    <property type="entry name" value="RUBREDOXIN-1-RELATED"/>
    <property type="match status" value="1"/>
</dbReference>
<feature type="domain" description="Rubredoxin-like" evidence="8">
    <location>
        <begin position="25"/>
        <end position="76"/>
    </location>
</feature>
<dbReference type="InterPro" id="IPR024935">
    <property type="entry name" value="Rubredoxin_dom"/>
</dbReference>
<dbReference type="Proteomes" id="UP001449225">
    <property type="component" value="Unassembled WGS sequence"/>
</dbReference>
<evidence type="ECO:0000259" key="8">
    <source>
        <dbReference type="PROSITE" id="PS50903"/>
    </source>
</evidence>
<dbReference type="EMBL" id="JBBMRA010000002">
    <property type="protein sequence ID" value="MEM5535513.1"/>
    <property type="molecule type" value="Genomic_DNA"/>
</dbReference>
<dbReference type="CDD" id="cd00730">
    <property type="entry name" value="rubredoxin"/>
    <property type="match status" value="1"/>
</dbReference>
<dbReference type="Pfam" id="PF00301">
    <property type="entry name" value="Rubredoxin"/>
    <property type="match status" value="1"/>
</dbReference>
<evidence type="ECO:0000256" key="4">
    <source>
        <dbReference type="ARBA" id="ARBA00022723"/>
    </source>
</evidence>
<comment type="caution">
    <text evidence="9">The sequence shown here is derived from an EMBL/GenBank/DDBJ whole genome shotgun (WGS) entry which is preliminary data.</text>
</comment>
<dbReference type="InterPro" id="IPR018527">
    <property type="entry name" value="Rubredoxin_Fe_BS"/>
</dbReference>
<comment type="similarity">
    <text evidence="2 7">Belongs to the rubredoxin family.</text>
</comment>
<dbReference type="PROSITE" id="PS50903">
    <property type="entry name" value="RUBREDOXIN_LIKE"/>
    <property type="match status" value="1"/>
</dbReference>
<comment type="cofactor">
    <cofactor evidence="1 7">
        <name>Fe(3+)</name>
        <dbReference type="ChEBI" id="CHEBI:29034"/>
    </cofactor>
</comment>
<evidence type="ECO:0000256" key="6">
    <source>
        <dbReference type="ARBA" id="ARBA00023004"/>
    </source>
</evidence>
<keyword evidence="4 7" id="KW-0479">Metal-binding</keyword>
<reference evidence="9 10" key="1">
    <citation type="submission" date="2024-03" db="EMBL/GenBank/DDBJ databases">
        <title>Community enrichment and isolation of bacterial strains for fucoidan degradation.</title>
        <authorList>
            <person name="Sichert A."/>
        </authorList>
    </citation>
    <scope>NUCLEOTIDE SEQUENCE [LARGE SCALE GENOMIC DNA]</scope>
    <source>
        <strain evidence="9 10">AS76</strain>
    </source>
</reference>
<evidence type="ECO:0000313" key="10">
    <source>
        <dbReference type="Proteomes" id="UP001449225"/>
    </source>
</evidence>
<evidence type="ECO:0000256" key="5">
    <source>
        <dbReference type="ARBA" id="ARBA00022982"/>
    </source>
</evidence>
<dbReference type="RefSeq" id="WP_067981806.1">
    <property type="nucleotide sequence ID" value="NZ_CAXBCE010000007.1"/>
</dbReference>
<evidence type="ECO:0000256" key="7">
    <source>
        <dbReference type="RuleBase" id="RU003820"/>
    </source>
</evidence>
<dbReference type="PANTHER" id="PTHR47627">
    <property type="entry name" value="RUBREDOXIN"/>
    <property type="match status" value="1"/>
</dbReference>
<evidence type="ECO:0000256" key="2">
    <source>
        <dbReference type="ARBA" id="ARBA00005337"/>
    </source>
</evidence>
<dbReference type="PRINTS" id="PR00163">
    <property type="entry name" value="RUBREDOXIN"/>
</dbReference>
<name>A0ABU9TP66_9GAMM</name>
<evidence type="ECO:0000256" key="1">
    <source>
        <dbReference type="ARBA" id="ARBA00001965"/>
    </source>
</evidence>
<dbReference type="PROSITE" id="PS00202">
    <property type="entry name" value="RUBREDOXIN"/>
    <property type="match status" value="1"/>
</dbReference>
<keyword evidence="5 7" id="KW-0249">Electron transport</keyword>
<keyword evidence="6 7" id="KW-0408">Iron</keyword>
<protein>
    <recommendedName>
        <fullName evidence="7">Rubredoxin</fullName>
    </recommendedName>
</protein>
<evidence type="ECO:0000313" key="9">
    <source>
        <dbReference type="EMBL" id="MEM5535513.1"/>
    </source>
</evidence>
<keyword evidence="3" id="KW-0813">Transport</keyword>
<evidence type="ECO:0000256" key="3">
    <source>
        <dbReference type="ARBA" id="ARBA00022448"/>
    </source>
</evidence>
<gene>
    <name evidence="9" type="ORF">WNY58_03805</name>
</gene>
<accession>A0ABU9TP66</accession>
<keyword evidence="10" id="KW-1185">Reference proteome</keyword>
<sequence>MSSVDTRYQGFEGSYMGDQSRVADDARLECKICWHVYDPQEGDDVWQVAAGTPFSQLPEHWRCPECDGEKDQFMVLDR</sequence>
<proteinExistence type="inferred from homology"/>